<dbReference type="Proteomes" id="UP000257109">
    <property type="component" value="Unassembled WGS sequence"/>
</dbReference>
<protein>
    <submittedName>
        <fullName evidence="2">Uncharacterized protein</fullName>
    </submittedName>
</protein>
<evidence type="ECO:0000313" key="3">
    <source>
        <dbReference type="Proteomes" id="UP000257109"/>
    </source>
</evidence>
<organism evidence="2 3">
    <name type="scientific">Mucuna pruriens</name>
    <name type="common">Velvet bean</name>
    <name type="synonym">Dolichos pruriens</name>
    <dbReference type="NCBI Taxonomy" id="157652"/>
    <lineage>
        <taxon>Eukaryota</taxon>
        <taxon>Viridiplantae</taxon>
        <taxon>Streptophyta</taxon>
        <taxon>Embryophyta</taxon>
        <taxon>Tracheophyta</taxon>
        <taxon>Spermatophyta</taxon>
        <taxon>Magnoliopsida</taxon>
        <taxon>eudicotyledons</taxon>
        <taxon>Gunneridae</taxon>
        <taxon>Pentapetalae</taxon>
        <taxon>rosids</taxon>
        <taxon>fabids</taxon>
        <taxon>Fabales</taxon>
        <taxon>Fabaceae</taxon>
        <taxon>Papilionoideae</taxon>
        <taxon>50 kb inversion clade</taxon>
        <taxon>NPAAA clade</taxon>
        <taxon>indigoferoid/millettioid clade</taxon>
        <taxon>Phaseoleae</taxon>
        <taxon>Mucuna</taxon>
    </lineage>
</organism>
<reference evidence="2" key="1">
    <citation type="submission" date="2018-05" db="EMBL/GenBank/DDBJ databases">
        <title>Draft genome of Mucuna pruriens seed.</title>
        <authorList>
            <person name="Nnadi N.E."/>
            <person name="Vos R."/>
            <person name="Hasami M.H."/>
            <person name="Devisetty U.K."/>
            <person name="Aguiy J.C."/>
        </authorList>
    </citation>
    <scope>NUCLEOTIDE SEQUENCE [LARGE SCALE GENOMIC DNA]</scope>
    <source>
        <strain evidence="2">JCA_2017</strain>
    </source>
</reference>
<keyword evidence="3" id="KW-1185">Reference proteome</keyword>
<dbReference type="AlphaFoldDB" id="A0A371GIG4"/>
<dbReference type="EMBL" id="QJKJ01005421">
    <property type="protein sequence ID" value="RDX90357.1"/>
    <property type="molecule type" value="Genomic_DNA"/>
</dbReference>
<evidence type="ECO:0000256" key="1">
    <source>
        <dbReference type="SAM" id="MobiDB-lite"/>
    </source>
</evidence>
<feature type="non-terminal residue" evidence="2">
    <location>
        <position position="1"/>
    </location>
</feature>
<name>A0A371GIG4_MUCPR</name>
<proteinExistence type="predicted"/>
<accession>A0A371GIG4</accession>
<gene>
    <name evidence="2" type="ORF">CR513_27796</name>
</gene>
<evidence type="ECO:0000313" key="2">
    <source>
        <dbReference type="EMBL" id="RDX90357.1"/>
    </source>
</evidence>
<sequence length="79" mass="9119">MASSSFNMKDLSPKFKLMMNSSDDNDESCNSKSSRSHRSEKVVKRHGRTHNEQKKSLWDLIKGKIPPFYGNSSVDDYYD</sequence>
<comment type="caution">
    <text evidence="2">The sequence shown here is derived from an EMBL/GenBank/DDBJ whole genome shotgun (WGS) entry which is preliminary data.</text>
</comment>
<feature type="region of interest" description="Disordered" evidence="1">
    <location>
        <begin position="16"/>
        <end position="56"/>
    </location>
</feature>